<dbReference type="InterPro" id="IPR045340">
    <property type="entry name" value="DUF6533"/>
</dbReference>
<evidence type="ECO:0000256" key="1">
    <source>
        <dbReference type="SAM" id="Phobius"/>
    </source>
</evidence>
<evidence type="ECO:0000313" key="3">
    <source>
        <dbReference type="EMBL" id="KZT30137.1"/>
    </source>
</evidence>
<dbReference type="Proteomes" id="UP000076761">
    <property type="component" value="Unassembled WGS sequence"/>
</dbReference>
<evidence type="ECO:0000259" key="2">
    <source>
        <dbReference type="Pfam" id="PF20151"/>
    </source>
</evidence>
<feature type="transmembrane region" description="Helical" evidence="1">
    <location>
        <begin position="203"/>
        <end position="224"/>
    </location>
</feature>
<dbReference type="Pfam" id="PF20151">
    <property type="entry name" value="DUF6533"/>
    <property type="match status" value="1"/>
</dbReference>
<keyword evidence="4" id="KW-1185">Reference proteome</keyword>
<evidence type="ECO:0000313" key="4">
    <source>
        <dbReference type="Proteomes" id="UP000076761"/>
    </source>
</evidence>
<feature type="transmembrane region" description="Helical" evidence="1">
    <location>
        <begin position="162"/>
        <end position="183"/>
    </location>
</feature>
<dbReference type="EMBL" id="KV425552">
    <property type="protein sequence ID" value="KZT30137.1"/>
    <property type="molecule type" value="Genomic_DNA"/>
</dbReference>
<dbReference type="InParanoid" id="A0A165VSW6"/>
<feature type="transmembrane region" description="Helical" evidence="1">
    <location>
        <begin position="102"/>
        <end position="120"/>
    </location>
</feature>
<organism evidence="3 4">
    <name type="scientific">Neolentinus lepideus HHB14362 ss-1</name>
    <dbReference type="NCBI Taxonomy" id="1314782"/>
    <lineage>
        <taxon>Eukaryota</taxon>
        <taxon>Fungi</taxon>
        <taxon>Dikarya</taxon>
        <taxon>Basidiomycota</taxon>
        <taxon>Agaricomycotina</taxon>
        <taxon>Agaricomycetes</taxon>
        <taxon>Gloeophyllales</taxon>
        <taxon>Gloeophyllaceae</taxon>
        <taxon>Neolentinus</taxon>
    </lineage>
</organism>
<name>A0A165VSW6_9AGAM</name>
<feature type="transmembrane region" description="Helical" evidence="1">
    <location>
        <begin position="255"/>
        <end position="273"/>
    </location>
</feature>
<gene>
    <name evidence="3" type="ORF">NEOLEDRAFT_312168</name>
</gene>
<reference evidence="3 4" key="1">
    <citation type="journal article" date="2016" name="Mol. Biol. Evol.">
        <title>Comparative Genomics of Early-Diverging Mushroom-Forming Fungi Provides Insights into the Origins of Lignocellulose Decay Capabilities.</title>
        <authorList>
            <person name="Nagy L.G."/>
            <person name="Riley R."/>
            <person name="Tritt A."/>
            <person name="Adam C."/>
            <person name="Daum C."/>
            <person name="Floudas D."/>
            <person name="Sun H."/>
            <person name="Yadav J.S."/>
            <person name="Pangilinan J."/>
            <person name="Larsson K.H."/>
            <person name="Matsuura K."/>
            <person name="Barry K."/>
            <person name="Labutti K."/>
            <person name="Kuo R."/>
            <person name="Ohm R.A."/>
            <person name="Bhattacharya S.S."/>
            <person name="Shirouzu T."/>
            <person name="Yoshinaga Y."/>
            <person name="Martin F.M."/>
            <person name="Grigoriev I.V."/>
            <person name="Hibbett D.S."/>
        </authorList>
    </citation>
    <scope>NUCLEOTIDE SEQUENCE [LARGE SCALE GENOMIC DNA]</scope>
    <source>
        <strain evidence="3 4">HHB14362 ss-1</strain>
    </source>
</reference>
<dbReference type="OrthoDB" id="3251775at2759"/>
<feature type="transmembrane region" description="Helical" evidence="1">
    <location>
        <begin position="132"/>
        <end position="150"/>
    </location>
</feature>
<protein>
    <recommendedName>
        <fullName evidence="2">DUF6533 domain-containing protein</fullName>
    </recommendedName>
</protein>
<feature type="transmembrane region" description="Helical" evidence="1">
    <location>
        <begin position="61"/>
        <end position="81"/>
    </location>
</feature>
<proteinExistence type="predicted"/>
<feature type="domain" description="DUF6533" evidence="2">
    <location>
        <begin position="64"/>
        <end position="109"/>
    </location>
</feature>
<accession>A0A165VSW6</accession>
<keyword evidence="1" id="KW-1133">Transmembrane helix</keyword>
<dbReference type="AlphaFoldDB" id="A0A165VSW6"/>
<feature type="transmembrane region" description="Helical" evidence="1">
    <location>
        <begin position="285"/>
        <end position="305"/>
    </location>
</feature>
<keyword evidence="1" id="KW-0812">Transmembrane</keyword>
<keyword evidence="1" id="KW-0472">Membrane</keyword>
<sequence length="329" mass="36693">MLENSRYFEVSDSVMVQPSPRTSRVGSSQAVIKSCFQVYSQLVMELATQRDFSSIMWSSELGNYSLFASLSLYIHHFVATISPEVEIIWRLAWSPMKILYMINRYFGFVVVATSGILFWLRDHDHLSCHSFYTFMAAVVMFAIVQLILQIRAHAILGNKHSYIIIITVLFVVETGFVMGLSLGSPKVAVVTFGNVIICSHHQSLSLVPSIFFDAMLALIILYSAMLHVESWWELGLSTTLSYGNRLLITLARDSIQYYICNIVVCVLAVMGSNNSGSLTILPLVMLPWVVVVPTASASSMILHLYQASSNECETVIELDPPAELDTAIP</sequence>